<keyword evidence="3" id="KW-1185">Reference proteome</keyword>
<evidence type="ECO:0000256" key="1">
    <source>
        <dbReference type="SAM" id="Phobius"/>
    </source>
</evidence>
<keyword evidence="1" id="KW-1133">Transmembrane helix</keyword>
<dbReference type="AlphaFoldDB" id="A0A3P3WAI8"/>
<dbReference type="Proteomes" id="UP000271937">
    <property type="component" value="Unassembled WGS sequence"/>
</dbReference>
<dbReference type="EMBL" id="RQVR01000007">
    <property type="protein sequence ID" value="RRJ91724.1"/>
    <property type="molecule type" value="Genomic_DNA"/>
</dbReference>
<dbReference type="Pfam" id="PF17555">
    <property type="entry name" value="TssN"/>
    <property type="match status" value="1"/>
</dbReference>
<gene>
    <name evidence="2" type="ORF">EG849_07555</name>
</gene>
<protein>
    <recommendedName>
        <fullName evidence="4">TssN family type VI secretion system protein</fullName>
    </recommendedName>
</protein>
<evidence type="ECO:0008006" key="4">
    <source>
        <dbReference type="Google" id="ProtNLM"/>
    </source>
</evidence>
<feature type="transmembrane region" description="Helical" evidence="1">
    <location>
        <begin position="78"/>
        <end position="97"/>
    </location>
</feature>
<feature type="transmembrane region" description="Helical" evidence="1">
    <location>
        <begin position="109"/>
        <end position="130"/>
    </location>
</feature>
<comment type="caution">
    <text evidence="2">The sequence shown here is derived from an EMBL/GenBank/DDBJ whole genome shotgun (WGS) entry which is preliminary data.</text>
</comment>
<proteinExistence type="predicted"/>
<dbReference type="InterPro" id="IPR035177">
    <property type="entry name" value="TssN"/>
</dbReference>
<feature type="transmembrane region" description="Helical" evidence="1">
    <location>
        <begin position="14"/>
        <end position="33"/>
    </location>
</feature>
<sequence length="287" mass="33932">MRKYLNQIGGGETLVYIFLAIAIAMIISMFIGMKTPKFRQDKKRYFIYIFCQGLILLLFGALLYNLKGTTITTRFISFQVYLLIAGAVHLTFYHLYFKRFDAKEIYKEIFISIVSGTFMLAFLIMLLGHFQELEYMFYFFGAMLFFLVPTFVFTLFKTAISIPAKLHKRWFYPVNSRYPAPHIAEMRNIIIVNLVFTKKENDATIINFKVKAPRAFDFGKLFYYFINDYNEKNPNSQVQYLDQKNQPYGWYFYTKPKWFSSSDYIDPELAIDTNNIKDGETIICQRI</sequence>
<organism evidence="2 3">
    <name type="scientific">Flavobacterium macacae</name>
    <dbReference type="NCBI Taxonomy" id="2488993"/>
    <lineage>
        <taxon>Bacteria</taxon>
        <taxon>Pseudomonadati</taxon>
        <taxon>Bacteroidota</taxon>
        <taxon>Flavobacteriia</taxon>
        <taxon>Flavobacteriales</taxon>
        <taxon>Flavobacteriaceae</taxon>
        <taxon>Flavobacterium</taxon>
    </lineage>
</organism>
<dbReference type="RefSeq" id="WP_125012472.1">
    <property type="nucleotide sequence ID" value="NZ_RQVR01000007.1"/>
</dbReference>
<feature type="transmembrane region" description="Helical" evidence="1">
    <location>
        <begin position="136"/>
        <end position="160"/>
    </location>
</feature>
<accession>A0A3P3WAI8</accession>
<dbReference type="OrthoDB" id="1024052at2"/>
<evidence type="ECO:0000313" key="2">
    <source>
        <dbReference type="EMBL" id="RRJ91724.1"/>
    </source>
</evidence>
<name>A0A3P3WAI8_9FLAO</name>
<keyword evidence="1" id="KW-0812">Transmembrane</keyword>
<feature type="transmembrane region" description="Helical" evidence="1">
    <location>
        <begin position="45"/>
        <end position="66"/>
    </location>
</feature>
<evidence type="ECO:0000313" key="3">
    <source>
        <dbReference type="Proteomes" id="UP000271937"/>
    </source>
</evidence>
<keyword evidence="1" id="KW-0472">Membrane</keyword>
<reference evidence="2 3" key="1">
    <citation type="submission" date="2018-11" db="EMBL/GenBank/DDBJ databases">
        <title>Flavobacterium sp. nov., YIM 102600 draft genome.</title>
        <authorList>
            <person name="Li G."/>
            <person name="Jiang Y."/>
        </authorList>
    </citation>
    <scope>NUCLEOTIDE SEQUENCE [LARGE SCALE GENOMIC DNA]</scope>
    <source>
        <strain evidence="2 3">YIM 102600</strain>
    </source>
</reference>